<dbReference type="SUPFAM" id="SSF55874">
    <property type="entry name" value="ATPase domain of HSP90 chaperone/DNA topoisomerase II/histidine kinase"/>
    <property type="match status" value="1"/>
</dbReference>
<keyword evidence="3" id="KW-0808">Transferase</keyword>
<evidence type="ECO:0000259" key="2">
    <source>
        <dbReference type="Pfam" id="PF06580"/>
    </source>
</evidence>
<name>A0ABW5J6L3_9BACT</name>
<keyword evidence="3" id="KW-0418">Kinase</keyword>
<evidence type="ECO:0000256" key="1">
    <source>
        <dbReference type="SAM" id="Phobius"/>
    </source>
</evidence>
<dbReference type="Pfam" id="PF06580">
    <property type="entry name" value="His_kinase"/>
    <property type="match status" value="1"/>
</dbReference>
<accession>A0ABW5J6L3</accession>
<keyword evidence="4" id="KW-1185">Reference proteome</keyword>
<feature type="transmembrane region" description="Helical" evidence="1">
    <location>
        <begin position="49"/>
        <end position="72"/>
    </location>
</feature>
<dbReference type="InterPro" id="IPR010559">
    <property type="entry name" value="Sig_transdc_His_kin_internal"/>
</dbReference>
<gene>
    <name evidence="3" type="ORF">ACFSR2_11035</name>
</gene>
<dbReference type="PANTHER" id="PTHR34220">
    <property type="entry name" value="SENSOR HISTIDINE KINASE YPDA"/>
    <property type="match status" value="1"/>
</dbReference>
<sequence length="347" mass="40142">MVQSTGNSNKKAFSFNKIYLLGLLLMAIPVFVFVNSYTDAVLDRDQEIVAILLTLYFLAGIIIGRYVAILWVPKKGPISKVPFFVLPIIIFICTFVVFIVAQFVSKWDRYFLSMLFFGVPFFILSFASGILIKLVRINVHRQLYEAKAEAQHSQSELHLLQSQLSPHFLFNTLNNLYGLSITEHEKIPPLLLKLSELLRYSVYEAKELFVPLNEELSYIKNYIEFEKIRIGDRLMLKTGFEELVQRDIKIAPMLLIVFVENAFKHSKNTAEHSIQIEIHFKAWGSYLLFSVKNSQAQSKEKSTLDKNSGFGLANVRKRLELLYPNEHILEIENNEDFYQVSLQLKMK</sequence>
<evidence type="ECO:0000313" key="3">
    <source>
        <dbReference type="EMBL" id="MFD2521423.1"/>
    </source>
</evidence>
<feature type="transmembrane region" description="Helical" evidence="1">
    <location>
        <begin position="110"/>
        <end position="132"/>
    </location>
</feature>
<reference evidence="4" key="1">
    <citation type="journal article" date="2019" name="Int. J. Syst. Evol. Microbiol.">
        <title>The Global Catalogue of Microorganisms (GCM) 10K type strain sequencing project: providing services to taxonomists for standard genome sequencing and annotation.</title>
        <authorList>
            <consortium name="The Broad Institute Genomics Platform"/>
            <consortium name="The Broad Institute Genome Sequencing Center for Infectious Disease"/>
            <person name="Wu L."/>
            <person name="Ma J."/>
        </authorList>
    </citation>
    <scope>NUCLEOTIDE SEQUENCE [LARGE SCALE GENOMIC DNA]</scope>
    <source>
        <strain evidence="4">KCTC 52344</strain>
    </source>
</reference>
<dbReference type="GO" id="GO:0004673">
    <property type="term" value="F:protein histidine kinase activity"/>
    <property type="evidence" value="ECO:0007669"/>
    <property type="project" value="UniProtKB-EC"/>
</dbReference>
<feature type="domain" description="Signal transduction histidine kinase internal region" evidence="2">
    <location>
        <begin position="156"/>
        <end position="234"/>
    </location>
</feature>
<dbReference type="InterPro" id="IPR036890">
    <property type="entry name" value="HATPase_C_sf"/>
</dbReference>
<dbReference type="Gene3D" id="3.30.565.10">
    <property type="entry name" value="Histidine kinase-like ATPase, C-terminal domain"/>
    <property type="match status" value="1"/>
</dbReference>
<dbReference type="InterPro" id="IPR050640">
    <property type="entry name" value="Bact_2-comp_sensor_kinase"/>
</dbReference>
<dbReference type="EMBL" id="JBHULC010000009">
    <property type="protein sequence ID" value="MFD2521423.1"/>
    <property type="molecule type" value="Genomic_DNA"/>
</dbReference>
<evidence type="ECO:0000313" key="4">
    <source>
        <dbReference type="Proteomes" id="UP001597510"/>
    </source>
</evidence>
<keyword evidence="1" id="KW-0812">Transmembrane</keyword>
<comment type="caution">
    <text evidence="3">The sequence shown here is derived from an EMBL/GenBank/DDBJ whole genome shotgun (WGS) entry which is preliminary data.</text>
</comment>
<dbReference type="PANTHER" id="PTHR34220:SF7">
    <property type="entry name" value="SENSOR HISTIDINE KINASE YPDA"/>
    <property type="match status" value="1"/>
</dbReference>
<proteinExistence type="predicted"/>
<feature type="transmembrane region" description="Helical" evidence="1">
    <location>
        <begin position="84"/>
        <end position="104"/>
    </location>
</feature>
<dbReference type="RefSeq" id="WP_340236898.1">
    <property type="nucleotide sequence ID" value="NZ_JBBEWC010000007.1"/>
</dbReference>
<protein>
    <submittedName>
        <fullName evidence="3">Sensor histidine kinase</fullName>
        <ecNumber evidence="3">2.7.13.3</ecNumber>
    </submittedName>
</protein>
<keyword evidence="1" id="KW-0472">Membrane</keyword>
<feature type="transmembrane region" description="Helical" evidence="1">
    <location>
        <begin position="18"/>
        <end position="37"/>
    </location>
</feature>
<dbReference type="EC" id="2.7.13.3" evidence="3"/>
<organism evidence="3 4">
    <name type="scientific">Emticicia soli</name>
    <dbReference type="NCBI Taxonomy" id="2027878"/>
    <lineage>
        <taxon>Bacteria</taxon>
        <taxon>Pseudomonadati</taxon>
        <taxon>Bacteroidota</taxon>
        <taxon>Cytophagia</taxon>
        <taxon>Cytophagales</taxon>
        <taxon>Leadbetterellaceae</taxon>
        <taxon>Emticicia</taxon>
    </lineage>
</organism>
<keyword evidence="1" id="KW-1133">Transmembrane helix</keyword>
<dbReference type="Proteomes" id="UP001597510">
    <property type="component" value="Unassembled WGS sequence"/>
</dbReference>